<dbReference type="PRINTS" id="PR00775">
    <property type="entry name" value="HEATSHOCK90"/>
</dbReference>
<dbReference type="PROSITE" id="PS00298">
    <property type="entry name" value="HSP90"/>
    <property type="match status" value="1"/>
</dbReference>
<keyword evidence="14" id="KW-1185">Reference proteome</keyword>
<feature type="region of interest" description="A; substrate-binding" evidence="10">
    <location>
        <begin position="1"/>
        <end position="346"/>
    </location>
</feature>
<evidence type="ECO:0000313" key="13">
    <source>
        <dbReference type="EMBL" id="OOV86344.1"/>
    </source>
</evidence>
<feature type="binding site" evidence="11">
    <location>
        <position position="37"/>
    </location>
    <ligand>
        <name>ATP</name>
        <dbReference type="ChEBI" id="CHEBI:30616"/>
    </ligand>
</feature>
<keyword evidence="4 10" id="KW-0547">Nucleotide-binding</keyword>
<feature type="region of interest" description="C" evidence="10">
    <location>
        <begin position="564"/>
        <end position="638"/>
    </location>
</feature>
<keyword evidence="5 10" id="KW-0067">ATP-binding</keyword>
<dbReference type="NCBIfam" id="NF003555">
    <property type="entry name" value="PRK05218.1"/>
    <property type="match status" value="1"/>
</dbReference>
<organism evidence="13 14">
    <name type="scientific">Oceanospirillum linum</name>
    <dbReference type="NCBI Taxonomy" id="966"/>
    <lineage>
        <taxon>Bacteria</taxon>
        <taxon>Pseudomonadati</taxon>
        <taxon>Pseudomonadota</taxon>
        <taxon>Gammaproteobacteria</taxon>
        <taxon>Oceanospirillales</taxon>
        <taxon>Oceanospirillaceae</taxon>
        <taxon>Oceanospirillum</taxon>
    </lineage>
</organism>
<dbReference type="Pfam" id="PF00183">
    <property type="entry name" value="HSP90"/>
    <property type="match status" value="1"/>
</dbReference>
<evidence type="ECO:0000256" key="11">
    <source>
        <dbReference type="PIRSR" id="PIRSR002583-1"/>
    </source>
</evidence>
<evidence type="ECO:0000256" key="4">
    <source>
        <dbReference type="ARBA" id="ARBA00022741"/>
    </source>
</evidence>
<feature type="binding site" evidence="11">
    <location>
        <position position="83"/>
    </location>
    <ligand>
        <name>ATP</name>
        <dbReference type="ChEBI" id="CHEBI:30616"/>
    </ligand>
</feature>
<name>A0A1T1H900_OCELI</name>
<reference evidence="13" key="1">
    <citation type="submission" date="2017-02" db="EMBL/GenBank/DDBJ databases">
        <title>Draft Genome Sequence of the Salt Water Bacterium Oceanospirillum linum ATCC 11336.</title>
        <authorList>
            <person name="Trachtenberg A.M."/>
            <person name="Carney J.G."/>
            <person name="Linnane J.D."/>
            <person name="Rheaume B.A."/>
            <person name="Pitts N.L."/>
            <person name="Mykles D.L."/>
            <person name="Maclea K.S."/>
        </authorList>
    </citation>
    <scope>NUCLEOTIDE SEQUENCE [LARGE SCALE GENOMIC DNA]</scope>
    <source>
        <strain evidence="13">ATCC 11336</strain>
    </source>
</reference>
<evidence type="ECO:0000259" key="12">
    <source>
        <dbReference type="SMART" id="SM00387"/>
    </source>
</evidence>
<dbReference type="InterPro" id="IPR020568">
    <property type="entry name" value="Ribosomal_Su5_D2-typ_SF"/>
</dbReference>
<feature type="binding site" evidence="11">
    <location>
        <position position="41"/>
    </location>
    <ligand>
        <name>ATP</name>
        <dbReference type="ChEBI" id="CHEBI:30616"/>
    </ligand>
</feature>
<dbReference type="STRING" id="966.BTA35_0214125"/>
<dbReference type="AlphaFoldDB" id="A0A1T1H900"/>
<feature type="binding site" evidence="11">
    <location>
        <begin position="125"/>
        <end position="130"/>
    </location>
    <ligand>
        <name>ATP</name>
        <dbReference type="ChEBI" id="CHEBI:30616"/>
    </ligand>
</feature>
<evidence type="ECO:0000256" key="1">
    <source>
        <dbReference type="ARBA" id="ARBA00004496"/>
    </source>
</evidence>
<feature type="domain" description="Histidine kinase/HSP90-like ATPase" evidence="12">
    <location>
        <begin position="30"/>
        <end position="187"/>
    </location>
</feature>
<evidence type="ECO:0000256" key="6">
    <source>
        <dbReference type="ARBA" id="ARBA00023016"/>
    </source>
</evidence>
<dbReference type="FunFam" id="3.30.565.10:FF:000009">
    <property type="entry name" value="Molecular chaperone HtpG"/>
    <property type="match status" value="1"/>
</dbReference>
<evidence type="ECO:0000256" key="10">
    <source>
        <dbReference type="HAMAP-Rule" id="MF_00505"/>
    </source>
</evidence>
<gene>
    <name evidence="10" type="primary">htpG</name>
    <name evidence="13" type="ORF">BTA35_0214125</name>
</gene>
<dbReference type="Gene3D" id="3.40.50.11260">
    <property type="match status" value="1"/>
</dbReference>
<dbReference type="HAMAP" id="MF_00505">
    <property type="entry name" value="HSP90"/>
    <property type="match status" value="1"/>
</dbReference>
<dbReference type="SUPFAM" id="SSF110942">
    <property type="entry name" value="HSP90 C-terminal domain"/>
    <property type="match status" value="1"/>
</dbReference>
<feature type="binding site" evidence="11">
    <location>
        <position position="102"/>
    </location>
    <ligand>
        <name>ATP</name>
        <dbReference type="ChEBI" id="CHEBI:30616"/>
    </ligand>
</feature>
<dbReference type="InterPro" id="IPR020575">
    <property type="entry name" value="Hsp90_N"/>
</dbReference>
<dbReference type="SMART" id="SM00387">
    <property type="entry name" value="HATPase_c"/>
    <property type="match status" value="1"/>
</dbReference>
<evidence type="ECO:0000256" key="3">
    <source>
        <dbReference type="ARBA" id="ARBA00022490"/>
    </source>
</evidence>
<dbReference type="RefSeq" id="WP_078320460.1">
    <property type="nucleotide sequence ID" value="NZ_FXTS01000008.1"/>
</dbReference>
<feature type="binding site" evidence="11">
    <location>
        <begin position="103"/>
        <end position="104"/>
    </location>
    <ligand>
        <name>ATP</name>
        <dbReference type="ChEBI" id="CHEBI:30616"/>
    </ligand>
</feature>
<keyword evidence="3 10" id="KW-0963">Cytoplasm</keyword>
<dbReference type="GO" id="GO:0005737">
    <property type="term" value="C:cytoplasm"/>
    <property type="evidence" value="ECO:0007669"/>
    <property type="project" value="UniProtKB-SubCell"/>
</dbReference>
<feature type="binding site" evidence="11">
    <location>
        <position position="346"/>
    </location>
    <ligand>
        <name>ATP</name>
        <dbReference type="ChEBI" id="CHEBI:30616"/>
    </ligand>
</feature>
<dbReference type="SUPFAM" id="SSF55874">
    <property type="entry name" value="ATPase domain of HSP90 chaperone/DNA topoisomerase II/histidine kinase"/>
    <property type="match status" value="1"/>
</dbReference>
<protein>
    <recommendedName>
        <fullName evidence="9 10">Chaperone protein HtpG</fullName>
    </recommendedName>
    <alternativeName>
        <fullName evidence="10">Heat shock protein HtpG</fullName>
    </alternativeName>
    <alternativeName>
        <fullName evidence="10">High temperature protein G</fullName>
    </alternativeName>
</protein>
<keyword evidence="7 10" id="KW-0143">Chaperone</keyword>
<keyword evidence="6 10" id="KW-0346">Stress response</keyword>
<accession>A0A1T1H900</accession>
<comment type="caution">
    <text evidence="13">The sequence shown here is derived from an EMBL/GenBank/DDBJ whole genome shotgun (WGS) entry which is preliminary data.</text>
</comment>
<evidence type="ECO:0000256" key="8">
    <source>
        <dbReference type="ARBA" id="ARBA00058590"/>
    </source>
</evidence>
<dbReference type="InterPro" id="IPR003594">
    <property type="entry name" value="HATPase_dom"/>
</dbReference>
<dbReference type="Gene3D" id="3.30.565.10">
    <property type="entry name" value="Histidine kinase-like ATPase, C-terminal domain"/>
    <property type="match status" value="1"/>
</dbReference>
<feature type="binding site" evidence="11">
    <location>
        <position position="88"/>
    </location>
    <ligand>
        <name>ATP</name>
        <dbReference type="ChEBI" id="CHEBI:30616"/>
    </ligand>
</feature>
<dbReference type="Pfam" id="PF13589">
    <property type="entry name" value="HATPase_c_3"/>
    <property type="match status" value="1"/>
</dbReference>
<dbReference type="SUPFAM" id="SSF54211">
    <property type="entry name" value="Ribosomal protein S5 domain 2-like"/>
    <property type="match status" value="1"/>
</dbReference>
<dbReference type="GO" id="GO:0051082">
    <property type="term" value="F:unfolded protein binding"/>
    <property type="evidence" value="ECO:0007669"/>
    <property type="project" value="UniProtKB-UniRule"/>
</dbReference>
<evidence type="ECO:0000313" key="14">
    <source>
        <dbReference type="Proteomes" id="UP000190064"/>
    </source>
</evidence>
<dbReference type="Gene3D" id="3.30.230.80">
    <property type="match status" value="1"/>
</dbReference>
<dbReference type="PIRSF" id="PIRSF002583">
    <property type="entry name" value="Hsp90"/>
    <property type="match status" value="1"/>
</dbReference>
<comment type="caution">
    <text evidence="10">Lacks conserved residue(s) required for the propagation of feature annotation.</text>
</comment>
<dbReference type="GO" id="GO:0016887">
    <property type="term" value="F:ATP hydrolysis activity"/>
    <property type="evidence" value="ECO:0007669"/>
    <property type="project" value="InterPro"/>
</dbReference>
<evidence type="ECO:0000256" key="2">
    <source>
        <dbReference type="ARBA" id="ARBA00008239"/>
    </source>
</evidence>
<dbReference type="GO" id="GO:0005524">
    <property type="term" value="F:ATP binding"/>
    <property type="evidence" value="ECO:0007669"/>
    <property type="project" value="UniProtKB-UniRule"/>
</dbReference>
<dbReference type="GO" id="GO:0140662">
    <property type="term" value="F:ATP-dependent protein folding chaperone"/>
    <property type="evidence" value="ECO:0007669"/>
    <property type="project" value="InterPro"/>
</dbReference>
<dbReference type="InterPro" id="IPR019805">
    <property type="entry name" value="Heat_shock_protein_90_CS"/>
</dbReference>
<dbReference type="CDD" id="cd16927">
    <property type="entry name" value="HATPase_Hsp90-like"/>
    <property type="match status" value="1"/>
</dbReference>
<dbReference type="InterPro" id="IPR036890">
    <property type="entry name" value="HATPase_C_sf"/>
</dbReference>
<dbReference type="Gene3D" id="1.20.120.790">
    <property type="entry name" value="Heat shock protein 90, C-terminal domain"/>
    <property type="match status" value="1"/>
</dbReference>
<proteinExistence type="inferred from homology"/>
<evidence type="ECO:0000256" key="5">
    <source>
        <dbReference type="ARBA" id="ARBA00022840"/>
    </source>
</evidence>
<comment type="function">
    <text evidence="8 10">Molecular chaperone. Has ATPase activity.</text>
</comment>
<comment type="subunit">
    <text evidence="10">Homodimer.</text>
</comment>
<dbReference type="Proteomes" id="UP000190064">
    <property type="component" value="Unassembled WGS sequence"/>
</dbReference>
<sequence length="638" mass="72420">MSVEAQKETLGFQTEVKQLLHLMIHSLYSNKEIFLRELISNASDACDKLRYKALENDALYEGQSELQVKITADPENNTVTISDSGIGMNRQDVIDHLGTIAKSGTSEFLSQLTGDQKKDSQLIGQFGVGFYSSFIVAEEVEVVTRKAGSPAGEGVRWVSKGDGEFTIEAVEKAERGTAITLKLKADEKEFSEDFRLRNLIRKYSDHIAVPVLMEKQSFEEPKEGEEATDKAPEFEAVNEAQALWTRSRTDVNDDEYKEFYKHVSHDFADPLTWSHNKVEGKLEYTSLLYLPGKAPFDLYHREASRGLKLYVQRVFIMDDAEQFLPLYLRFIKGVVDSNDLSLNVSREILQQDPNITSMKSALTKRVLDMLTKLAKNDTEKYQTFWNEFGSVLKEGPGEDFSNKEKIAKLLRFTSTNSSDETQNVALADYVERMKEGQDKIYYVTAENYNTAKNSPHLEIFRKKGIEVLLMTDRIDEWLMSHLTEFDGKSFQDVAKGELDLGDTESEEDKKAQEEAAEKVEGMVERTKELLKEQVEDVRVTHRLTDSPACVVLNDGEMGEQMRQIMAAAGQEIPESKPVLELNPTHPLILKLDQEQDEERFGELARIILDQAMLAEGRQLKDAATYVQRLNRLLLELAG</sequence>
<evidence type="ECO:0000256" key="7">
    <source>
        <dbReference type="ARBA" id="ARBA00023186"/>
    </source>
</evidence>
<dbReference type="InterPro" id="IPR001404">
    <property type="entry name" value="Hsp90_fam"/>
</dbReference>
<evidence type="ECO:0000256" key="9">
    <source>
        <dbReference type="ARBA" id="ARBA00070675"/>
    </source>
</evidence>
<dbReference type="EMBL" id="MTSD02000007">
    <property type="protein sequence ID" value="OOV86344.1"/>
    <property type="molecule type" value="Genomic_DNA"/>
</dbReference>
<dbReference type="InterPro" id="IPR037196">
    <property type="entry name" value="HSP90_C"/>
</dbReference>
<feature type="binding site" evidence="11">
    <location>
        <position position="177"/>
    </location>
    <ligand>
        <name>ATP</name>
        <dbReference type="ChEBI" id="CHEBI:30616"/>
    </ligand>
</feature>
<dbReference type="FunFam" id="3.40.50.11260:FF:000005">
    <property type="entry name" value="Heat shock protein 90"/>
    <property type="match status" value="1"/>
</dbReference>
<dbReference type="PANTHER" id="PTHR11528">
    <property type="entry name" value="HEAT SHOCK PROTEIN 90 FAMILY MEMBER"/>
    <property type="match status" value="1"/>
</dbReference>
<comment type="similarity">
    <text evidence="2 10">Belongs to the heat shock protein 90 family.</text>
</comment>
<dbReference type="FunFam" id="3.30.230.80:FF:000002">
    <property type="entry name" value="Molecular chaperone HtpG"/>
    <property type="match status" value="1"/>
</dbReference>
<comment type="subcellular location">
    <subcellularLocation>
        <location evidence="1 10">Cytoplasm</location>
    </subcellularLocation>
</comment>